<evidence type="ECO:0000256" key="1">
    <source>
        <dbReference type="SAM" id="MobiDB-lite"/>
    </source>
</evidence>
<evidence type="ECO:0000313" key="4">
    <source>
        <dbReference type="Proteomes" id="UP000500953"/>
    </source>
</evidence>
<dbReference type="AlphaFoldDB" id="A0A6G9ZFN6"/>
<protein>
    <submittedName>
        <fullName evidence="3">HNH endonuclease</fullName>
    </submittedName>
</protein>
<keyword evidence="3" id="KW-0540">Nuclease</keyword>
<feature type="region of interest" description="Disordered" evidence="1">
    <location>
        <begin position="44"/>
        <end position="64"/>
    </location>
</feature>
<dbReference type="Gene3D" id="1.10.30.50">
    <property type="match status" value="1"/>
</dbReference>
<name>A0A6G9ZFN6_9NOCA</name>
<gene>
    <name evidence="3" type="ORF">F6W96_26025</name>
</gene>
<sequence length="64" mass="7067">MCGQPIDVDLPHTDRMSWTADHVTPRSKGGHLLGELRAAHRACNASRGNRASTVADRMPTSRNW</sequence>
<proteinExistence type="predicted"/>
<keyword evidence="3" id="KW-0378">Hydrolase</keyword>
<evidence type="ECO:0000259" key="2">
    <source>
        <dbReference type="Pfam" id="PF01844"/>
    </source>
</evidence>
<keyword evidence="3" id="KW-0255">Endonuclease</keyword>
<organism evidence="3 4">
    <name type="scientific">Nocardia terpenica</name>
    <dbReference type="NCBI Taxonomy" id="455432"/>
    <lineage>
        <taxon>Bacteria</taxon>
        <taxon>Bacillati</taxon>
        <taxon>Actinomycetota</taxon>
        <taxon>Actinomycetes</taxon>
        <taxon>Mycobacteriales</taxon>
        <taxon>Nocardiaceae</taxon>
        <taxon>Nocardia</taxon>
    </lineage>
</organism>
<feature type="domain" description="HNH" evidence="2">
    <location>
        <begin position="1"/>
        <end position="50"/>
    </location>
</feature>
<dbReference type="InterPro" id="IPR002711">
    <property type="entry name" value="HNH"/>
</dbReference>
<accession>A0A6G9ZFN6</accession>
<dbReference type="GO" id="GO:0008270">
    <property type="term" value="F:zinc ion binding"/>
    <property type="evidence" value="ECO:0007669"/>
    <property type="project" value="InterPro"/>
</dbReference>
<reference evidence="3 4" key="1">
    <citation type="journal article" date="2019" name="ACS Chem. Biol.">
        <title>Identification and Mobilization of a Cryptic Antibiotic Biosynthesis Gene Locus from a Human-Pathogenic Nocardia Isolate.</title>
        <authorList>
            <person name="Herisse M."/>
            <person name="Ishida K."/>
            <person name="Porter J.L."/>
            <person name="Howden B."/>
            <person name="Hertweck C."/>
            <person name="Stinear T.P."/>
            <person name="Pidot S.J."/>
        </authorList>
    </citation>
    <scope>NUCLEOTIDE SEQUENCE [LARGE SCALE GENOMIC DNA]</scope>
    <source>
        <strain evidence="3 4">AUSMDU00012715</strain>
    </source>
</reference>
<dbReference type="GO" id="GO:0004519">
    <property type="term" value="F:endonuclease activity"/>
    <property type="evidence" value="ECO:0007669"/>
    <property type="project" value="UniProtKB-KW"/>
</dbReference>
<dbReference type="Proteomes" id="UP000500953">
    <property type="component" value="Chromosome"/>
</dbReference>
<dbReference type="GO" id="GO:0003676">
    <property type="term" value="F:nucleic acid binding"/>
    <property type="evidence" value="ECO:0007669"/>
    <property type="project" value="InterPro"/>
</dbReference>
<evidence type="ECO:0000313" key="3">
    <source>
        <dbReference type="EMBL" id="QIS24449.1"/>
    </source>
</evidence>
<dbReference type="EMBL" id="CP046173">
    <property type="protein sequence ID" value="QIS24449.1"/>
    <property type="molecule type" value="Genomic_DNA"/>
</dbReference>
<dbReference type="Pfam" id="PF01844">
    <property type="entry name" value="HNH"/>
    <property type="match status" value="1"/>
</dbReference>